<proteinExistence type="predicted"/>
<dbReference type="InterPro" id="IPR010982">
    <property type="entry name" value="Lambda_DNA-bd_dom_sf"/>
</dbReference>
<reference evidence="2 3" key="1">
    <citation type="submission" date="2015-05" db="EMBL/GenBank/DDBJ databases">
        <title>Draft genome of Burkholderia cepacia LK29.</title>
        <authorList>
            <person name="Chan X.Y."/>
        </authorList>
    </citation>
    <scope>NUCLEOTIDE SEQUENCE [LARGE SCALE GENOMIC DNA]</scope>
    <source>
        <strain evidence="2 3">LK29</strain>
    </source>
</reference>
<dbReference type="CDD" id="cd00093">
    <property type="entry name" value="HTH_XRE"/>
    <property type="match status" value="1"/>
</dbReference>
<accession>A0A0J5X6X0</accession>
<dbReference type="Gene3D" id="3.30.450.180">
    <property type="match status" value="1"/>
</dbReference>
<sequence>MADAPDNLLGAYLRDRREKLDPAALGLPATRRRTPGLRREEVAQRAHVSAAWYTWLEQGRGGAPSADVLDRLARALMLNEAEREHLFLIGVGHPPEVRYHAPASVTPRLQHVLDSLDASPAIVRTATWDVVAWNDAAAATLTDYATLQPSARNILRLIFVDPRVRAAQSNWARVAQFAVGAFRADVARSGATQAVQAFVDEMRMESAEFDAMWRDHDIHSHDEGTKEIRHPQAGRIALEYSAFSVIGRPDLSLVIFTPSTAADRARIRALVAAREQAREQAGAQQVPAA</sequence>
<dbReference type="PATRIC" id="fig|292.27.peg.1592"/>
<feature type="domain" description="HTH cro/C1-type" evidence="1">
    <location>
        <begin position="12"/>
        <end position="83"/>
    </location>
</feature>
<dbReference type="GO" id="GO:0003677">
    <property type="term" value="F:DNA binding"/>
    <property type="evidence" value="ECO:0007669"/>
    <property type="project" value="InterPro"/>
</dbReference>
<evidence type="ECO:0000313" key="2">
    <source>
        <dbReference type="EMBL" id="KML59748.1"/>
    </source>
</evidence>
<dbReference type="SUPFAM" id="SSF47413">
    <property type="entry name" value="lambda repressor-like DNA-binding domains"/>
    <property type="match status" value="1"/>
</dbReference>
<comment type="caution">
    <text evidence="2">The sequence shown here is derived from an EMBL/GenBank/DDBJ whole genome shotgun (WGS) entry which is preliminary data.</text>
</comment>
<dbReference type="PANTHER" id="PTHR35010">
    <property type="entry name" value="BLL4672 PROTEIN-RELATED"/>
    <property type="match status" value="1"/>
</dbReference>
<dbReference type="Pfam" id="PF13560">
    <property type="entry name" value="HTH_31"/>
    <property type="match status" value="1"/>
</dbReference>
<dbReference type="RefSeq" id="WP_048245263.1">
    <property type="nucleotide sequence ID" value="NZ_LDWR01000016.1"/>
</dbReference>
<evidence type="ECO:0000259" key="1">
    <source>
        <dbReference type="SMART" id="SM00530"/>
    </source>
</evidence>
<dbReference type="AlphaFoldDB" id="A0A0J5X6X0"/>
<dbReference type="InterPro" id="IPR041413">
    <property type="entry name" value="MLTR_LBD"/>
</dbReference>
<evidence type="ECO:0000313" key="3">
    <source>
        <dbReference type="Proteomes" id="UP000036338"/>
    </source>
</evidence>
<dbReference type="EMBL" id="LDWR01000016">
    <property type="protein sequence ID" value="KML59748.1"/>
    <property type="molecule type" value="Genomic_DNA"/>
</dbReference>
<organism evidence="2 3">
    <name type="scientific">Burkholderia cepacia</name>
    <name type="common">Pseudomonas cepacia</name>
    <dbReference type="NCBI Taxonomy" id="292"/>
    <lineage>
        <taxon>Bacteria</taxon>
        <taxon>Pseudomonadati</taxon>
        <taxon>Pseudomonadota</taxon>
        <taxon>Betaproteobacteria</taxon>
        <taxon>Burkholderiales</taxon>
        <taxon>Burkholderiaceae</taxon>
        <taxon>Burkholderia</taxon>
        <taxon>Burkholderia cepacia complex</taxon>
    </lineage>
</organism>
<dbReference type="SMART" id="SM00530">
    <property type="entry name" value="HTH_XRE"/>
    <property type="match status" value="1"/>
</dbReference>
<dbReference type="InterPro" id="IPR001387">
    <property type="entry name" value="Cro/C1-type_HTH"/>
</dbReference>
<protein>
    <submittedName>
        <fullName evidence="2">XRE family transcriptional regulator</fullName>
    </submittedName>
</protein>
<gene>
    <name evidence="2" type="ORF">VL15_09720</name>
</gene>
<dbReference type="Proteomes" id="UP000036338">
    <property type="component" value="Unassembled WGS sequence"/>
</dbReference>
<dbReference type="Pfam" id="PF17765">
    <property type="entry name" value="MLTR_LBD"/>
    <property type="match status" value="1"/>
</dbReference>
<dbReference type="PANTHER" id="PTHR35010:SF2">
    <property type="entry name" value="BLL4672 PROTEIN"/>
    <property type="match status" value="1"/>
</dbReference>
<dbReference type="Gene3D" id="1.10.260.40">
    <property type="entry name" value="lambda repressor-like DNA-binding domains"/>
    <property type="match status" value="1"/>
</dbReference>
<name>A0A0J5X6X0_BURCE</name>